<dbReference type="InterPro" id="IPR003439">
    <property type="entry name" value="ABC_transporter-like_ATP-bd"/>
</dbReference>
<accession>A0A1Y6BCA9</accession>
<dbReference type="InterPro" id="IPR017871">
    <property type="entry name" value="ABC_transporter-like_CS"/>
</dbReference>
<dbReference type="AlphaFoldDB" id="A0A1Y6BCA9"/>
<dbReference type="InterPro" id="IPR027417">
    <property type="entry name" value="P-loop_NTPase"/>
</dbReference>
<protein>
    <submittedName>
        <fullName evidence="5">Phospholipid/cholesterol/gamma-HCH transport system ATP-binding protein</fullName>
    </submittedName>
</protein>
<dbReference type="EMBL" id="FWZT01000002">
    <property type="protein sequence ID" value="SME96718.1"/>
    <property type="molecule type" value="Genomic_DNA"/>
</dbReference>
<dbReference type="Gene3D" id="3.40.50.300">
    <property type="entry name" value="P-loop containing nucleotide triphosphate hydrolases"/>
    <property type="match status" value="1"/>
</dbReference>
<sequence length="264" mass="29602">MISLQQVGKSYGSAKILDDISFEVQPGEKVSILGPGGCGKSTLLKLLLGLEKPNSGSISLLERDMVHASENEKQETLRRVGMAFQQGALFDYMTVNDNIRFAMEHMTDLSDDEMEQVIDDLLLSLKLPRTKTMFPYELSGGMKRRIGIARALATDPVVAIFDEPTSGLDPVTSTIILNMIKELGQKDESRTLLISTSSVEIAIRFADRIILINEGRVVDDGDWRKMMIDGDDWVRHFLSVRLIGIDIEYARELGLPDEFIKKHW</sequence>
<evidence type="ECO:0000259" key="4">
    <source>
        <dbReference type="PROSITE" id="PS50893"/>
    </source>
</evidence>
<dbReference type="PANTHER" id="PTHR43023">
    <property type="entry name" value="PROTEIN TRIGALACTOSYLDIACYLGLYCEROL 3, CHLOROPLASTIC"/>
    <property type="match status" value="1"/>
</dbReference>
<dbReference type="InterPro" id="IPR003593">
    <property type="entry name" value="AAA+_ATPase"/>
</dbReference>
<keyword evidence="6" id="KW-1185">Reference proteome</keyword>
<dbReference type="SUPFAM" id="SSF52540">
    <property type="entry name" value="P-loop containing nucleoside triphosphate hydrolases"/>
    <property type="match status" value="1"/>
</dbReference>
<dbReference type="PANTHER" id="PTHR43023:SF3">
    <property type="entry name" value="PROTEIN TRIGALACTOSYLDIACYLGLYCEROL 3, CHLOROPLASTIC"/>
    <property type="match status" value="1"/>
</dbReference>
<dbReference type="Proteomes" id="UP000192907">
    <property type="component" value="Unassembled WGS sequence"/>
</dbReference>
<dbReference type="GO" id="GO:0005524">
    <property type="term" value="F:ATP binding"/>
    <property type="evidence" value="ECO:0007669"/>
    <property type="project" value="UniProtKB-KW"/>
</dbReference>
<reference evidence="6" key="1">
    <citation type="submission" date="2017-04" db="EMBL/GenBank/DDBJ databases">
        <authorList>
            <person name="Varghese N."/>
            <person name="Submissions S."/>
        </authorList>
    </citation>
    <scope>NUCLEOTIDE SEQUENCE [LARGE SCALE GENOMIC DNA]</scope>
    <source>
        <strain evidence="6">RKEM611</strain>
    </source>
</reference>
<organism evidence="5 6">
    <name type="scientific">Pseudobacteriovorax antillogorgiicola</name>
    <dbReference type="NCBI Taxonomy" id="1513793"/>
    <lineage>
        <taxon>Bacteria</taxon>
        <taxon>Pseudomonadati</taxon>
        <taxon>Bdellovibrionota</taxon>
        <taxon>Oligoflexia</taxon>
        <taxon>Oligoflexales</taxon>
        <taxon>Pseudobacteriovoracaceae</taxon>
        <taxon>Pseudobacteriovorax</taxon>
    </lineage>
</organism>
<evidence type="ECO:0000313" key="5">
    <source>
        <dbReference type="EMBL" id="SME96718.1"/>
    </source>
</evidence>
<dbReference type="RefSeq" id="WP_132315162.1">
    <property type="nucleotide sequence ID" value="NZ_FWZT01000002.1"/>
</dbReference>
<keyword evidence="2" id="KW-0547">Nucleotide-binding</keyword>
<dbReference type="GO" id="GO:0016887">
    <property type="term" value="F:ATP hydrolysis activity"/>
    <property type="evidence" value="ECO:0007669"/>
    <property type="project" value="InterPro"/>
</dbReference>
<dbReference type="SMART" id="SM00382">
    <property type="entry name" value="AAA"/>
    <property type="match status" value="1"/>
</dbReference>
<evidence type="ECO:0000256" key="3">
    <source>
        <dbReference type="ARBA" id="ARBA00022840"/>
    </source>
</evidence>
<name>A0A1Y6BCA9_9BACT</name>
<keyword evidence="1" id="KW-0813">Transport</keyword>
<keyword evidence="3 5" id="KW-0067">ATP-binding</keyword>
<evidence type="ECO:0000256" key="1">
    <source>
        <dbReference type="ARBA" id="ARBA00022448"/>
    </source>
</evidence>
<feature type="domain" description="ABC transporter" evidence="4">
    <location>
        <begin position="2"/>
        <end position="239"/>
    </location>
</feature>
<evidence type="ECO:0000256" key="2">
    <source>
        <dbReference type="ARBA" id="ARBA00022741"/>
    </source>
</evidence>
<evidence type="ECO:0000313" key="6">
    <source>
        <dbReference type="Proteomes" id="UP000192907"/>
    </source>
</evidence>
<proteinExistence type="predicted"/>
<dbReference type="PROSITE" id="PS50893">
    <property type="entry name" value="ABC_TRANSPORTER_2"/>
    <property type="match status" value="1"/>
</dbReference>
<dbReference type="PROSITE" id="PS00211">
    <property type="entry name" value="ABC_TRANSPORTER_1"/>
    <property type="match status" value="1"/>
</dbReference>
<dbReference type="STRING" id="1513793.SAMN06296036_102308"/>
<dbReference type="Pfam" id="PF00005">
    <property type="entry name" value="ABC_tran"/>
    <property type="match status" value="1"/>
</dbReference>
<dbReference type="OrthoDB" id="5290734at2"/>
<gene>
    <name evidence="5" type="ORF">SAMN06296036_102308</name>
</gene>